<sequence length="106" mass="12322">MYISKDSYFDLHQHCLHLEIWEQFTVNLLAVLQTEVPAETIAIHQNTQTGCMVSWKLFGKTKTTQTHTRFMCILFEVTSTGAALISNRIPNDLLLYPQDYRKCELK</sequence>
<dbReference type="EMBL" id="OX459943">
    <property type="protein sequence ID" value="CAI9177418.1"/>
    <property type="molecule type" value="Genomic_DNA"/>
</dbReference>
<organism evidence="1 2">
    <name type="scientific">Rangifer tarandus platyrhynchus</name>
    <name type="common">Svalbard reindeer</name>
    <dbReference type="NCBI Taxonomy" id="3082113"/>
    <lineage>
        <taxon>Eukaryota</taxon>
        <taxon>Metazoa</taxon>
        <taxon>Chordata</taxon>
        <taxon>Craniata</taxon>
        <taxon>Vertebrata</taxon>
        <taxon>Euteleostomi</taxon>
        <taxon>Mammalia</taxon>
        <taxon>Eutheria</taxon>
        <taxon>Laurasiatheria</taxon>
        <taxon>Artiodactyla</taxon>
        <taxon>Ruminantia</taxon>
        <taxon>Pecora</taxon>
        <taxon>Cervidae</taxon>
        <taxon>Odocoileinae</taxon>
        <taxon>Rangifer</taxon>
    </lineage>
</organism>
<name>A0ABN8ZV61_RANTA</name>
<reference evidence="1" key="1">
    <citation type="submission" date="2023-04" db="EMBL/GenBank/DDBJ databases">
        <authorList>
            <consortium name="ELIXIR-Norway"/>
        </authorList>
    </citation>
    <scope>NUCLEOTIDE SEQUENCE [LARGE SCALE GENOMIC DNA]</scope>
</reference>
<evidence type="ECO:0000313" key="2">
    <source>
        <dbReference type="Proteomes" id="UP001176941"/>
    </source>
</evidence>
<dbReference type="Proteomes" id="UP001176941">
    <property type="component" value="Chromosome 7"/>
</dbReference>
<accession>A0ABN8ZV61</accession>
<gene>
    <name evidence="1" type="ORF">MRATA1EN1_LOCUS26380</name>
</gene>
<keyword evidence="2" id="KW-1185">Reference proteome</keyword>
<evidence type="ECO:0000313" key="1">
    <source>
        <dbReference type="EMBL" id="CAI9177418.1"/>
    </source>
</evidence>
<proteinExistence type="predicted"/>
<protein>
    <submittedName>
        <fullName evidence="1">Uncharacterized protein</fullName>
    </submittedName>
</protein>